<feature type="region of interest" description="Disordered" evidence="1">
    <location>
        <begin position="1"/>
        <end position="20"/>
    </location>
</feature>
<comment type="caution">
    <text evidence="2">The sequence shown here is derived from an EMBL/GenBank/DDBJ whole genome shotgun (WGS) entry which is preliminary data.</text>
</comment>
<evidence type="ECO:0000313" key="2">
    <source>
        <dbReference type="EMBL" id="KAJ1181299.1"/>
    </source>
</evidence>
<dbReference type="EMBL" id="JANPWB010000006">
    <property type="protein sequence ID" value="KAJ1181299.1"/>
    <property type="molecule type" value="Genomic_DNA"/>
</dbReference>
<accession>A0AAV7TZP7</accession>
<name>A0AAV7TZP7_PLEWA</name>
<dbReference type="AlphaFoldDB" id="A0AAV7TZP7"/>
<dbReference type="Proteomes" id="UP001066276">
    <property type="component" value="Chromosome 3_2"/>
</dbReference>
<evidence type="ECO:0000256" key="1">
    <source>
        <dbReference type="SAM" id="MobiDB-lite"/>
    </source>
</evidence>
<keyword evidence="3" id="KW-1185">Reference proteome</keyword>
<sequence>MVTKTLGGRSGGCVAGSQNLPKSRHEYMMKNIRRQLEREKGNYTKEKIEDELESKGKFVRGEKRSGDSNKYINII</sequence>
<gene>
    <name evidence="2" type="ORF">NDU88_006507</name>
</gene>
<evidence type="ECO:0000313" key="3">
    <source>
        <dbReference type="Proteomes" id="UP001066276"/>
    </source>
</evidence>
<organism evidence="2 3">
    <name type="scientific">Pleurodeles waltl</name>
    <name type="common">Iberian ribbed newt</name>
    <dbReference type="NCBI Taxonomy" id="8319"/>
    <lineage>
        <taxon>Eukaryota</taxon>
        <taxon>Metazoa</taxon>
        <taxon>Chordata</taxon>
        <taxon>Craniata</taxon>
        <taxon>Vertebrata</taxon>
        <taxon>Euteleostomi</taxon>
        <taxon>Amphibia</taxon>
        <taxon>Batrachia</taxon>
        <taxon>Caudata</taxon>
        <taxon>Salamandroidea</taxon>
        <taxon>Salamandridae</taxon>
        <taxon>Pleurodelinae</taxon>
        <taxon>Pleurodeles</taxon>
    </lineage>
</organism>
<protein>
    <submittedName>
        <fullName evidence="2">Uncharacterized protein</fullName>
    </submittedName>
</protein>
<reference evidence="2" key="1">
    <citation type="journal article" date="2022" name="bioRxiv">
        <title>Sequencing and chromosome-scale assembly of the giantPleurodeles waltlgenome.</title>
        <authorList>
            <person name="Brown T."/>
            <person name="Elewa A."/>
            <person name="Iarovenko S."/>
            <person name="Subramanian E."/>
            <person name="Araus A.J."/>
            <person name="Petzold A."/>
            <person name="Susuki M."/>
            <person name="Suzuki K.-i.T."/>
            <person name="Hayashi T."/>
            <person name="Toyoda A."/>
            <person name="Oliveira C."/>
            <person name="Osipova E."/>
            <person name="Leigh N.D."/>
            <person name="Simon A."/>
            <person name="Yun M.H."/>
        </authorList>
    </citation>
    <scope>NUCLEOTIDE SEQUENCE</scope>
    <source>
        <strain evidence="2">20211129_DDA</strain>
        <tissue evidence="2">Liver</tissue>
    </source>
</reference>
<proteinExistence type="predicted"/>